<reference evidence="1 2" key="1">
    <citation type="submission" date="2020-08" db="EMBL/GenBank/DDBJ databases">
        <title>Genomic Encyclopedia of Type Strains, Phase IV (KMG-IV): sequencing the most valuable type-strain genomes for metagenomic binning, comparative biology and taxonomic classification.</title>
        <authorList>
            <person name="Goeker M."/>
        </authorList>
    </citation>
    <scope>NUCLEOTIDE SEQUENCE [LARGE SCALE GENOMIC DNA]</scope>
    <source>
        <strain evidence="1 2">DSM 102044</strain>
    </source>
</reference>
<proteinExistence type="predicted"/>
<gene>
    <name evidence="1" type="ORF">FHS59_004553</name>
</gene>
<evidence type="ECO:0008006" key="3">
    <source>
        <dbReference type="Google" id="ProtNLM"/>
    </source>
</evidence>
<sequence>MSISNQVNPITSLLLSALSEQVEEKSLVWLAQKREKILLSGKEMDFFMAFSQVSRYFKNNRLILTKEQIEEADAICEGIRLDLWTQLQTARTYLVLQFPSPDLTSWMGTLQKLFETGDMLEIEALYAALPLMPYPEEMIGRAREGLRTNITSVFDAVALNNPFPAKYFDESAWNQMVVKAIFMQRPLFKIQHAESRVNQELANIIIDFSHERWSAGRNVIPELWRFVGPFIDSEKIQDISKVVETGNELERKAALLACSMSSFNGAKALLNEYPEVKKEIESGKLNWNWIGEEALANA</sequence>
<keyword evidence="2" id="KW-1185">Reference proteome</keyword>
<dbReference type="EMBL" id="JACIJO010000006">
    <property type="protein sequence ID" value="MBB6328889.1"/>
    <property type="molecule type" value="Genomic_DNA"/>
</dbReference>
<evidence type="ECO:0000313" key="2">
    <source>
        <dbReference type="Proteomes" id="UP000588604"/>
    </source>
</evidence>
<dbReference type="InterPro" id="IPR047715">
    <property type="entry name" value="EboA_dom"/>
</dbReference>
<accession>A0A841MT21</accession>
<dbReference type="AlphaFoldDB" id="A0A841MT21"/>
<comment type="caution">
    <text evidence="1">The sequence shown here is derived from an EMBL/GenBank/DDBJ whole genome shotgun (WGS) entry which is preliminary data.</text>
</comment>
<name>A0A841MT21_9BACT</name>
<evidence type="ECO:0000313" key="1">
    <source>
        <dbReference type="EMBL" id="MBB6328889.1"/>
    </source>
</evidence>
<protein>
    <recommendedName>
        <fullName evidence="3">EboA domain-containing protein</fullName>
    </recommendedName>
</protein>
<organism evidence="1 2">
    <name type="scientific">Algoriphagus iocasae</name>
    <dbReference type="NCBI Taxonomy" id="1836499"/>
    <lineage>
        <taxon>Bacteria</taxon>
        <taxon>Pseudomonadati</taxon>
        <taxon>Bacteroidota</taxon>
        <taxon>Cytophagia</taxon>
        <taxon>Cytophagales</taxon>
        <taxon>Cyclobacteriaceae</taxon>
        <taxon>Algoriphagus</taxon>
    </lineage>
</organism>
<dbReference type="RefSeq" id="WP_184498437.1">
    <property type="nucleotide sequence ID" value="NZ_JACIJO010000006.1"/>
</dbReference>
<dbReference type="NCBIfam" id="NF035938">
    <property type="entry name" value="EboA_domain"/>
    <property type="match status" value="1"/>
</dbReference>
<dbReference type="Proteomes" id="UP000588604">
    <property type="component" value="Unassembled WGS sequence"/>
</dbReference>